<dbReference type="CDD" id="cd01483">
    <property type="entry name" value="E1_enzyme_family"/>
    <property type="match status" value="1"/>
</dbReference>
<dbReference type="AlphaFoldDB" id="A0A6N2U220"/>
<proteinExistence type="predicted"/>
<organism evidence="2">
    <name type="scientific">Bacteroides caccae</name>
    <dbReference type="NCBI Taxonomy" id="47678"/>
    <lineage>
        <taxon>Bacteria</taxon>
        <taxon>Pseudomonadati</taxon>
        <taxon>Bacteroidota</taxon>
        <taxon>Bacteroidia</taxon>
        <taxon>Bacteroidales</taxon>
        <taxon>Bacteroidaceae</taxon>
        <taxon>Bacteroides</taxon>
    </lineage>
</organism>
<dbReference type="EMBL" id="CACRTB010000011">
    <property type="protein sequence ID" value="VYT10703.1"/>
    <property type="molecule type" value="Genomic_DNA"/>
</dbReference>
<evidence type="ECO:0000259" key="1">
    <source>
        <dbReference type="Pfam" id="PF00899"/>
    </source>
</evidence>
<protein>
    <submittedName>
        <fullName evidence="2">Thiamine biosynthesis protein ThiF</fullName>
    </submittedName>
</protein>
<dbReference type="Gene3D" id="3.40.50.720">
    <property type="entry name" value="NAD(P)-binding Rossmann-like Domain"/>
    <property type="match status" value="1"/>
</dbReference>
<name>A0A6N2U220_9BACE</name>
<dbReference type="InterPro" id="IPR035985">
    <property type="entry name" value="Ubiquitin-activating_enz"/>
</dbReference>
<reference evidence="2" key="1">
    <citation type="submission" date="2019-11" db="EMBL/GenBank/DDBJ databases">
        <authorList>
            <person name="Feng L."/>
        </authorList>
    </citation>
    <scope>NUCLEOTIDE SEQUENCE</scope>
    <source>
        <strain evidence="2">BcaccaeLFYP20</strain>
    </source>
</reference>
<dbReference type="InterPro" id="IPR045886">
    <property type="entry name" value="ThiF/MoeB/HesA"/>
</dbReference>
<dbReference type="Pfam" id="PF00899">
    <property type="entry name" value="ThiF"/>
    <property type="match status" value="1"/>
</dbReference>
<dbReference type="PANTHER" id="PTHR10953">
    <property type="entry name" value="UBIQUITIN-ACTIVATING ENZYME E1"/>
    <property type="match status" value="1"/>
</dbReference>
<dbReference type="SUPFAM" id="SSF69572">
    <property type="entry name" value="Activating enzymes of the ubiquitin-like proteins"/>
    <property type="match status" value="1"/>
</dbReference>
<dbReference type="InterPro" id="IPR000594">
    <property type="entry name" value="ThiF_NAD_FAD-bd"/>
</dbReference>
<dbReference type="NCBIfam" id="TIGR03736">
    <property type="entry name" value="PRTRC_ThiF"/>
    <property type="match status" value="1"/>
</dbReference>
<dbReference type="InterPro" id="IPR022500">
    <property type="entry name" value="PRTRC_ThiF"/>
</dbReference>
<feature type="domain" description="THIF-type NAD/FAD binding fold" evidence="1">
    <location>
        <begin position="19"/>
        <end position="145"/>
    </location>
</feature>
<dbReference type="GO" id="GO:0005737">
    <property type="term" value="C:cytoplasm"/>
    <property type="evidence" value="ECO:0007669"/>
    <property type="project" value="TreeGrafter"/>
</dbReference>
<dbReference type="GO" id="GO:0016779">
    <property type="term" value="F:nucleotidyltransferase activity"/>
    <property type="evidence" value="ECO:0007669"/>
    <property type="project" value="TreeGrafter"/>
</dbReference>
<accession>A0A6N2U220</accession>
<sequence>MKKIHYTDSYLLKPYHPVTIHVAGAGGTGSQVITNLARMNVALQALGHPGLHVTVFDPDIITEANIGRQLFSETELGQGKATAAVTRVNRFFGTTWTAENCRYPVRKTQENRDDRTRPANIIITCTDNTRSRLELWRFLKKYREASVNNERAVYYWMDFGNAQTTGQVFIGTVRNKIRQPASKEFMPVPGMNVITEEVNYSTIEEKDSGPSAHWRKHWKDRTCTSTPYWHKSAVTFYGRCSRKEEPCTGEHISIWTHSGLIRYRYKPCETDSLPCRQQLLRQGKHRYFFSIRIKPEPDSGLNPH</sequence>
<dbReference type="GO" id="GO:0004792">
    <property type="term" value="F:thiosulfate-cyanide sulfurtransferase activity"/>
    <property type="evidence" value="ECO:0007669"/>
    <property type="project" value="TreeGrafter"/>
</dbReference>
<dbReference type="GO" id="GO:0008641">
    <property type="term" value="F:ubiquitin-like modifier activating enzyme activity"/>
    <property type="evidence" value="ECO:0007669"/>
    <property type="project" value="InterPro"/>
</dbReference>
<gene>
    <name evidence="2" type="ORF">BCLFYP20_02284</name>
</gene>
<evidence type="ECO:0000313" key="2">
    <source>
        <dbReference type="EMBL" id="VYT10703.1"/>
    </source>
</evidence>
<dbReference type="PANTHER" id="PTHR10953:SF247">
    <property type="entry name" value="SLL6053 PROTEIN"/>
    <property type="match status" value="1"/>
</dbReference>